<keyword evidence="5" id="KW-0210">Decarboxylase</keyword>
<dbReference type="Pfam" id="PF00218">
    <property type="entry name" value="IGPS"/>
    <property type="match status" value="1"/>
</dbReference>
<evidence type="ECO:0000256" key="1">
    <source>
        <dbReference type="ARBA" id="ARBA00001633"/>
    </source>
</evidence>
<dbReference type="GO" id="GO:0004425">
    <property type="term" value="F:indole-3-glycerol-phosphate synthase activity"/>
    <property type="evidence" value="ECO:0007669"/>
    <property type="project" value="UniProtKB-EC"/>
</dbReference>
<keyword evidence="8" id="KW-0456">Lyase</keyword>
<dbReference type="SUPFAM" id="SSF51366">
    <property type="entry name" value="Ribulose-phoshate binding barrel"/>
    <property type="match status" value="1"/>
</dbReference>
<evidence type="ECO:0000256" key="5">
    <source>
        <dbReference type="ARBA" id="ARBA00022793"/>
    </source>
</evidence>
<keyword evidence="7" id="KW-0057">Aromatic amino acid biosynthesis</keyword>
<dbReference type="InterPro" id="IPR013785">
    <property type="entry name" value="Aldolase_TIM"/>
</dbReference>
<evidence type="ECO:0000256" key="6">
    <source>
        <dbReference type="ARBA" id="ARBA00022822"/>
    </source>
</evidence>
<evidence type="ECO:0000256" key="2">
    <source>
        <dbReference type="ARBA" id="ARBA00004696"/>
    </source>
</evidence>
<evidence type="ECO:0000259" key="10">
    <source>
        <dbReference type="Pfam" id="PF00218"/>
    </source>
</evidence>
<dbReference type="GO" id="GO:0000162">
    <property type="term" value="P:L-tryptophan biosynthetic process"/>
    <property type="evidence" value="ECO:0007669"/>
    <property type="project" value="UniProtKB-UniPathway"/>
</dbReference>
<dbReference type="InterPro" id="IPR045186">
    <property type="entry name" value="Indole-3-glycerol_P_synth"/>
</dbReference>
<evidence type="ECO:0000256" key="7">
    <source>
        <dbReference type="ARBA" id="ARBA00023141"/>
    </source>
</evidence>
<dbReference type="InterPro" id="IPR011060">
    <property type="entry name" value="RibuloseP-bd_barrel"/>
</dbReference>
<dbReference type="PANTHER" id="PTHR22854:SF2">
    <property type="entry name" value="INDOLE-3-GLYCEROL-PHOSPHATE SYNTHASE"/>
    <property type="match status" value="1"/>
</dbReference>
<feature type="compositionally biased region" description="Acidic residues" evidence="9">
    <location>
        <begin position="365"/>
        <end position="384"/>
    </location>
</feature>
<dbReference type="EMBL" id="HBFP01007196">
    <property type="protein sequence ID" value="CAD8820765.1"/>
    <property type="molecule type" value="Transcribed_RNA"/>
</dbReference>
<protein>
    <recommendedName>
        <fullName evidence="3">indole-3-glycerol-phosphate synthase</fullName>
        <ecNumber evidence="3">4.1.1.48</ecNumber>
    </recommendedName>
</protein>
<keyword evidence="6" id="KW-0822">Tryptophan biosynthesis</keyword>
<evidence type="ECO:0000313" key="11">
    <source>
        <dbReference type="EMBL" id="CAD8820765.1"/>
    </source>
</evidence>
<dbReference type="PANTHER" id="PTHR22854">
    <property type="entry name" value="TRYPTOPHAN BIOSYNTHESIS PROTEIN"/>
    <property type="match status" value="1"/>
</dbReference>
<keyword evidence="4" id="KW-0028">Amino-acid biosynthesis</keyword>
<comment type="pathway">
    <text evidence="2">Amino-acid biosynthesis; L-tryptophan biosynthesis; L-tryptophan from chorismate: step 4/5.</text>
</comment>
<dbReference type="EC" id="4.1.1.48" evidence="3"/>
<organism evidence="11">
    <name type="scientific">Timspurckia oligopyrenoides</name>
    <dbReference type="NCBI Taxonomy" id="708627"/>
    <lineage>
        <taxon>Eukaryota</taxon>
        <taxon>Rhodophyta</taxon>
        <taxon>Bangiophyceae</taxon>
        <taxon>Porphyridiales</taxon>
        <taxon>Porphyridiaceae</taxon>
        <taxon>Timspurckia</taxon>
    </lineage>
</organism>
<evidence type="ECO:0000256" key="8">
    <source>
        <dbReference type="ARBA" id="ARBA00023239"/>
    </source>
</evidence>
<evidence type="ECO:0000256" key="4">
    <source>
        <dbReference type="ARBA" id="ARBA00022605"/>
    </source>
</evidence>
<dbReference type="UniPathway" id="UPA00035">
    <property type="reaction ID" value="UER00043"/>
</dbReference>
<dbReference type="Gene3D" id="3.20.20.70">
    <property type="entry name" value="Aldolase class I"/>
    <property type="match status" value="1"/>
</dbReference>
<accession>A0A7S1ES16</accession>
<proteinExistence type="predicted"/>
<dbReference type="GO" id="GO:0004640">
    <property type="term" value="F:phosphoribosylanthranilate isomerase activity"/>
    <property type="evidence" value="ECO:0007669"/>
    <property type="project" value="TreeGrafter"/>
</dbReference>
<dbReference type="InterPro" id="IPR013798">
    <property type="entry name" value="Indole-3-glycerol_P_synth_dom"/>
</dbReference>
<comment type="catalytic activity">
    <reaction evidence="1">
        <text>1-(2-carboxyphenylamino)-1-deoxy-D-ribulose 5-phosphate + H(+) = (1S,2R)-1-C-(indol-3-yl)glycerol 3-phosphate + CO2 + H2O</text>
        <dbReference type="Rhea" id="RHEA:23476"/>
        <dbReference type="ChEBI" id="CHEBI:15377"/>
        <dbReference type="ChEBI" id="CHEBI:15378"/>
        <dbReference type="ChEBI" id="CHEBI:16526"/>
        <dbReference type="ChEBI" id="CHEBI:58613"/>
        <dbReference type="ChEBI" id="CHEBI:58866"/>
        <dbReference type="EC" id="4.1.1.48"/>
    </reaction>
</comment>
<feature type="compositionally biased region" description="Basic and acidic residues" evidence="9">
    <location>
        <begin position="347"/>
        <end position="359"/>
    </location>
</feature>
<sequence>MELLSNSISARPDHPINLRLAFADTKSDFYFTSTLRNRKDSNTLAVFPFLKQFQSYQTIPKSIRTPKYQTNQSTSHKHDSNLTSFGEDASLYRRILPFDTDLEGLVADFQRLSINGIVLSTDFARGGYTTDELKLISKRLRSSSIDRGLPLIRHDFITHPIQIAEASLNGACAVVLIAAACLLDLDELLTSAMLMNVECIVECHDLIEVECALNAGATVVLLTNHDRVNGIVKTHDHALNLRQVVPDWIITLASGGIQSASQCWNYLDEDFDGVFLGESLLMSPNQSRFVDEIKSQKRQSTSMFFQNMGFDPNAQKNQVMLSQDEQGEDDDVGFDEHDAQVEIHKSYEKRFEKSEHDESNGNAMGDDEIGEEDLVGLVQEDEDREEKNVE</sequence>
<dbReference type="AlphaFoldDB" id="A0A7S1ES16"/>
<feature type="domain" description="Indole-3-glycerol phosphate synthase" evidence="10">
    <location>
        <begin position="149"/>
        <end position="292"/>
    </location>
</feature>
<reference evidence="11" key="1">
    <citation type="submission" date="2021-01" db="EMBL/GenBank/DDBJ databases">
        <authorList>
            <person name="Corre E."/>
            <person name="Pelletier E."/>
            <person name="Niang G."/>
            <person name="Scheremetjew M."/>
            <person name="Finn R."/>
            <person name="Kale V."/>
            <person name="Holt S."/>
            <person name="Cochrane G."/>
            <person name="Meng A."/>
            <person name="Brown T."/>
            <person name="Cohen L."/>
        </authorList>
    </citation>
    <scope>NUCLEOTIDE SEQUENCE</scope>
    <source>
        <strain evidence="11">CCMP3278</strain>
    </source>
</reference>
<evidence type="ECO:0000256" key="9">
    <source>
        <dbReference type="SAM" id="MobiDB-lite"/>
    </source>
</evidence>
<evidence type="ECO:0000256" key="3">
    <source>
        <dbReference type="ARBA" id="ARBA00012362"/>
    </source>
</evidence>
<gene>
    <name evidence="11" type="ORF">TOLI1172_LOCUS5159</name>
</gene>
<name>A0A7S1ES16_9RHOD</name>
<feature type="region of interest" description="Disordered" evidence="9">
    <location>
        <begin position="347"/>
        <end position="390"/>
    </location>
</feature>